<reference evidence="5 6" key="1">
    <citation type="journal article" date="2024" name="Nat. Commun.">
        <title>Phylogenomics reveals the evolutionary origins of lichenization in chlorophyte algae.</title>
        <authorList>
            <person name="Puginier C."/>
            <person name="Libourel C."/>
            <person name="Otte J."/>
            <person name="Skaloud P."/>
            <person name="Haon M."/>
            <person name="Grisel S."/>
            <person name="Petersen M."/>
            <person name="Berrin J.G."/>
            <person name="Delaux P.M."/>
            <person name="Dal Grande F."/>
            <person name="Keller J."/>
        </authorList>
    </citation>
    <scope>NUCLEOTIDE SEQUENCE [LARGE SCALE GENOMIC DNA]</scope>
    <source>
        <strain evidence="5 6">SAG 2043</strain>
    </source>
</reference>
<dbReference type="Pfam" id="PF14901">
    <property type="entry name" value="Jiv90"/>
    <property type="match status" value="1"/>
</dbReference>
<proteinExistence type="inferred from homology"/>
<feature type="compositionally biased region" description="Polar residues" evidence="2">
    <location>
        <begin position="136"/>
        <end position="152"/>
    </location>
</feature>
<sequence>MSGDEFLEQVPQYTLNTLDDGTEEKLLLVVQLPGIQRADQLVVRIWEDNIFIHAEGRYRLDLDLDVRIEDKPAGLRFVKKKAVLKAEFLVCPSPPGAPTKAGRGSASSQASRGEVHDSFLADALKLRDGARASPGRGTSSSRPQAQTNSGLNSAEDATVPREQQPAQAAASDSSASEAADSGHEEDDPHSESDSRDWEPGSVAGAASERKASEPVDPILRARKDDSASRRRDLQPESSGDLYEEAKAQANKEAAREWHARAVAAAQASDLEGAVRMLKKANSISGGEYAVDLAKAEQRSGFGTARPEAEDESEDDSTDEAHKFEGQRPGESAPHFWLRFARAFAWACLLLMWQSGIQPLWRRAPYTLPRICRLLGAPRAAQWIMDQLLAGSGAAFHALRLLAGVVALALAGVALLLAGHVLYWAWLLLSVVLLFTFWQPHWWATAALAATIAYQRQSTLLSMFWSFPLAWYKAAVPLVVIVAVFVLYCTYIRMDADESSSGGGNLKSEVLRGAEGEVKRILAATDHYMVLEVARDADEAAIRKAKKVKALQSHPDKLGGAVGAKEAFQRVTAASELLSNPAKRRAYDRELAVREYKAQQAQRSRGGGGGASSSTSSAEVDARTDFAAAACEAAAAGGYAFDGNIPQNIKMAAPPLLIACVNCRKDHLCFAVDVPREAARYCSHCNTRHAAHDGQGWLEKDGFFSWKAYCCSRGEIYEITHWAQCSRAVYDPDTGSRYPCDSHTPALNFQAGGRPGGAGGARGGGRRGTPQHAPQPQAQQTPRGGKRRKGGRRR</sequence>
<dbReference type="Gene3D" id="1.10.287.110">
    <property type="entry name" value="DnaJ domain"/>
    <property type="match status" value="1"/>
</dbReference>
<gene>
    <name evidence="5" type="ORF">WJX72_011210</name>
</gene>
<dbReference type="InterPro" id="IPR036869">
    <property type="entry name" value="J_dom_sf"/>
</dbReference>
<feature type="domain" description="J" evidence="4">
    <location>
        <begin position="525"/>
        <end position="590"/>
    </location>
</feature>
<evidence type="ECO:0000256" key="1">
    <source>
        <dbReference type="ARBA" id="ARBA00008511"/>
    </source>
</evidence>
<feature type="compositionally biased region" description="Basic residues" evidence="2">
    <location>
        <begin position="783"/>
        <end position="793"/>
    </location>
</feature>
<organism evidence="5 6">
    <name type="scientific">[Myrmecia] bisecta</name>
    <dbReference type="NCBI Taxonomy" id="41462"/>
    <lineage>
        <taxon>Eukaryota</taxon>
        <taxon>Viridiplantae</taxon>
        <taxon>Chlorophyta</taxon>
        <taxon>core chlorophytes</taxon>
        <taxon>Trebouxiophyceae</taxon>
        <taxon>Trebouxiales</taxon>
        <taxon>Trebouxiaceae</taxon>
        <taxon>Myrmecia</taxon>
    </lineage>
</organism>
<dbReference type="Proteomes" id="UP001489004">
    <property type="component" value="Unassembled WGS sequence"/>
</dbReference>
<comment type="similarity">
    <text evidence="1">Belongs to the PIH1 family.</text>
</comment>
<feature type="compositionally biased region" description="Acidic residues" evidence="2">
    <location>
        <begin position="308"/>
        <end position="317"/>
    </location>
</feature>
<keyword evidence="6" id="KW-1185">Reference proteome</keyword>
<protein>
    <recommendedName>
        <fullName evidence="4">J domain-containing protein</fullName>
    </recommendedName>
</protein>
<accession>A0AAW1R9X3</accession>
<evidence type="ECO:0000259" key="4">
    <source>
        <dbReference type="PROSITE" id="PS50076"/>
    </source>
</evidence>
<feature type="compositionally biased region" description="Low complexity" evidence="2">
    <location>
        <begin position="101"/>
        <end position="112"/>
    </location>
</feature>
<dbReference type="CDD" id="cd06257">
    <property type="entry name" value="DnaJ"/>
    <property type="match status" value="1"/>
</dbReference>
<keyword evidence="3" id="KW-1133">Transmembrane helix</keyword>
<evidence type="ECO:0000313" key="5">
    <source>
        <dbReference type="EMBL" id="KAK9830350.1"/>
    </source>
</evidence>
<feature type="transmembrane region" description="Helical" evidence="3">
    <location>
        <begin position="397"/>
        <end position="417"/>
    </location>
</feature>
<feature type="compositionally biased region" description="Low complexity" evidence="2">
    <location>
        <begin position="767"/>
        <end position="782"/>
    </location>
</feature>
<dbReference type="PANTHER" id="PTHR45270:SF4">
    <property type="entry name" value="CHAPERONE DNAJ-DOMAIN SUPERFAMILY PROTEIN"/>
    <property type="match status" value="1"/>
</dbReference>
<dbReference type="PANTHER" id="PTHR45270">
    <property type="entry name" value="OS03G0832900 PROTEIN"/>
    <property type="match status" value="1"/>
</dbReference>
<dbReference type="InterPro" id="IPR001623">
    <property type="entry name" value="DnaJ_domain"/>
</dbReference>
<feature type="region of interest" description="Disordered" evidence="2">
    <location>
        <begin position="91"/>
        <end position="114"/>
    </location>
</feature>
<keyword evidence="3" id="KW-0812">Transmembrane</keyword>
<evidence type="ECO:0000256" key="2">
    <source>
        <dbReference type="SAM" id="MobiDB-lite"/>
    </source>
</evidence>
<dbReference type="Pfam" id="PF00226">
    <property type="entry name" value="DnaJ"/>
    <property type="match status" value="1"/>
</dbReference>
<feature type="region of interest" description="Disordered" evidence="2">
    <location>
        <begin position="129"/>
        <end position="249"/>
    </location>
</feature>
<evidence type="ECO:0000256" key="3">
    <source>
        <dbReference type="SAM" id="Phobius"/>
    </source>
</evidence>
<dbReference type="InterPro" id="IPR032843">
    <property type="entry name" value="Jiv"/>
</dbReference>
<name>A0AAW1R9X3_9CHLO</name>
<dbReference type="SMART" id="SM00271">
    <property type="entry name" value="DnaJ"/>
    <property type="match status" value="1"/>
</dbReference>
<feature type="compositionally biased region" description="Basic and acidic residues" evidence="2">
    <location>
        <begin position="318"/>
        <end position="327"/>
    </location>
</feature>
<dbReference type="EMBL" id="JALJOR010000001">
    <property type="protein sequence ID" value="KAK9830350.1"/>
    <property type="molecule type" value="Genomic_DNA"/>
</dbReference>
<comment type="caution">
    <text evidence="5">The sequence shown here is derived from an EMBL/GenBank/DDBJ whole genome shotgun (WGS) entry which is preliminary data.</text>
</comment>
<feature type="compositionally biased region" description="Basic and acidic residues" evidence="2">
    <location>
        <begin position="207"/>
        <end position="234"/>
    </location>
</feature>
<feature type="transmembrane region" description="Helical" evidence="3">
    <location>
        <begin position="423"/>
        <end position="448"/>
    </location>
</feature>
<feature type="compositionally biased region" description="Gly residues" evidence="2">
    <location>
        <begin position="752"/>
        <end position="766"/>
    </location>
</feature>
<dbReference type="AlphaFoldDB" id="A0AAW1R9X3"/>
<dbReference type="SUPFAM" id="SSF46565">
    <property type="entry name" value="Chaperone J-domain"/>
    <property type="match status" value="1"/>
</dbReference>
<dbReference type="InterPro" id="IPR041442">
    <property type="entry name" value="PIH1D1/2/3_CS-like"/>
</dbReference>
<dbReference type="PROSITE" id="PS50076">
    <property type="entry name" value="DNAJ_2"/>
    <property type="match status" value="1"/>
</dbReference>
<feature type="region of interest" description="Disordered" evidence="2">
    <location>
        <begin position="745"/>
        <end position="793"/>
    </location>
</feature>
<evidence type="ECO:0000313" key="6">
    <source>
        <dbReference type="Proteomes" id="UP001489004"/>
    </source>
</evidence>
<feature type="compositionally biased region" description="Low complexity" evidence="2">
    <location>
        <begin position="162"/>
        <end position="179"/>
    </location>
</feature>
<feature type="transmembrane region" description="Helical" evidence="3">
    <location>
        <begin position="469"/>
        <end position="487"/>
    </location>
</feature>
<keyword evidence="3" id="KW-0472">Membrane</keyword>
<dbReference type="PRINTS" id="PR00625">
    <property type="entry name" value="JDOMAIN"/>
</dbReference>
<feature type="region of interest" description="Disordered" evidence="2">
    <location>
        <begin position="299"/>
        <end position="328"/>
    </location>
</feature>
<feature type="compositionally biased region" description="Basic and acidic residues" evidence="2">
    <location>
        <begin position="189"/>
        <end position="198"/>
    </location>
</feature>
<dbReference type="Pfam" id="PF18201">
    <property type="entry name" value="PIH1_CS"/>
    <property type="match status" value="1"/>
</dbReference>